<organism evidence="2 3">
    <name type="scientific">Alloalcanivorax xenomutans</name>
    <dbReference type="NCBI Taxonomy" id="1094342"/>
    <lineage>
        <taxon>Bacteria</taxon>
        <taxon>Pseudomonadati</taxon>
        <taxon>Pseudomonadota</taxon>
        <taxon>Gammaproteobacteria</taxon>
        <taxon>Oceanospirillales</taxon>
        <taxon>Alcanivoracaceae</taxon>
        <taxon>Alloalcanivorax</taxon>
    </lineage>
</organism>
<reference evidence="2" key="1">
    <citation type="submission" date="2022-01" db="EMBL/GenBank/DDBJ databases">
        <authorList>
            <person name="Karlyshev A.V."/>
            <person name="Jaspars M."/>
        </authorList>
    </citation>
    <scope>NUCLEOTIDE SEQUENCE</scope>
    <source>
        <strain evidence="2">AGSA3-2</strain>
    </source>
</reference>
<dbReference type="PANTHER" id="PTHR42941">
    <property type="entry name" value="SLL1037 PROTEIN"/>
    <property type="match status" value="1"/>
</dbReference>
<dbReference type="Gene3D" id="3.40.190.10">
    <property type="entry name" value="Periplasmic binding protein-like II"/>
    <property type="match status" value="2"/>
</dbReference>
<feature type="signal peptide" evidence="1">
    <location>
        <begin position="1"/>
        <end position="24"/>
    </location>
</feature>
<dbReference type="PANTHER" id="PTHR42941:SF1">
    <property type="entry name" value="SLL1037 PROTEIN"/>
    <property type="match status" value="1"/>
</dbReference>
<evidence type="ECO:0000313" key="3">
    <source>
        <dbReference type="Proteomes" id="UP001107961"/>
    </source>
</evidence>
<dbReference type="AlphaFoldDB" id="A0A9Q3W342"/>
<name>A0A9Q3W342_9GAMM</name>
<dbReference type="SUPFAM" id="SSF53850">
    <property type="entry name" value="Periplasmic binding protein-like II"/>
    <property type="match status" value="1"/>
</dbReference>
<accession>A0A9Q3W342</accession>
<sequence length="379" mass="41542">MFKSLAKWAALAALPLAAAHGALADDVNLERSMLWSAYDVGSSGYTEASMIADALMKEYGVRIRIMPSGTAIGRLKPLETGRVKFAFLATETYFAAEGIYDFASPDWGPQDLRVLLGRPASVSLATAADANIKTLEDLRGKRVAYVEANPSVNIKAEALMASAGLTWDDVQQVRLPSYGASLRGMIEDTVDAAIVSPGAPTLYELASSPRGLAWPHIPLDDEEAWDRLNKVAPIFEAAMETVGAGMSEDNPAPMAAYRYPMIVTYAALTDDEAYNMTKAVVSTYDLYKDSNPVMPRWDVKLSGRPPVDAPFHPGAIRYLKEIGVWTAEDDKWNQKRIEHLQKVKAAWKAARDEAKTKGVSDDAWPQFWMDYRKEALSAG</sequence>
<dbReference type="Pfam" id="PF16868">
    <property type="entry name" value="NMT1_3"/>
    <property type="match status" value="1"/>
</dbReference>
<protein>
    <submittedName>
        <fullName evidence="2">TAXI family TRAP transporter solute-binding subunit</fullName>
    </submittedName>
</protein>
<comment type="caution">
    <text evidence="2">The sequence shown here is derived from an EMBL/GenBank/DDBJ whole genome shotgun (WGS) entry which is preliminary data.</text>
</comment>
<dbReference type="RefSeq" id="WP_233917410.1">
    <property type="nucleotide sequence ID" value="NZ_JAJVKS010000007.1"/>
</dbReference>
<feature type="chain" id="PRO_5040329952" evidence="1">
    <location>
        <begin position="25"/>
        <end position="379"/>
    </location>
</feature>
<gene>
    <name evidence="2" type="ORF">LZG35_03210</name>
</gene>
<keyword evidence="1" id="KW-0732">Signal</keyword>
<proteinExistence type="predicted"/>
<dbReference type="Proteomes" id="UP001107961">
    <property type="component" value="Unassembled WGS sequence"/>
</dbReference>
<dbReference type="NCBIfam" id="TIGR02122">
    <property type="entry name" value="TRAP_TAXI"/>
    <property type="match status" value="1"/>
</dbReference>
<keyword evidence="3" id="KW-1185">Reference proteome</keyword>
<evidence type="ECO:0000313" key="2">
    <source>
        <dbReference type="EMBL" id="MCE7507634.1"/>
    </source>
</evidence>
<evidence type="ECO:0000256" key="1">
    <source>
        <dbReference type="SAM" id="SignalP"/>
    </source>
</evidence>
<dbReference type="EMBL" id="JAJVKT010000003">
    <property type="protein sequence ID" value="MCE7507634.1"/>
    <property type="molecule type" value="Genomic_DNA"/>
</dbReference>
<dbReference type="InterPro" id="IPR011852">
    <property type="entry name" value="TRAP_TAXI"/>
</dbReference>